<gene>
    <name evidence="9" type="ORF">DRV84_13250</name>
</gene>
<comment type="function">
    <text evidence="7">Part of the tripartite ATP-independent periplasmic (TRAP) transport system.</text>
</comment>
<evidence type="ECO:0000256" key="3">
    <source>
        <dbReference type="ARBA" id="ARBA00022475"/>
    </source>
</evidence>
<dbReference type="Proteomes" id="UP000257131">
    <property type="component" value="Unassembled WGS sequence"/>
</dbReference>
<evidence type="ECO:0000256" key="6">
    <source>
        <dbReference type="ARBA" id="ARBA00023136"/>
    </source>
</evidence>
<evidence type="ECO:0000256" key="2">
    <source>
        <dbReference type="ARBA" id="ARBA00022448"/>
    </source>
</evidence>
<proteinExistence type="inferred from homology"/>
<feature type="transmembrane region" description="Helical" evidence="7">
    <location>
        <begin position="52"/>
        <end position="74"/>
    </location>
</feature>
<keyword evidence="10" id="KW-1185">Reference proteome</keyword>
<dbReference type="GO" id="GO:0022857">
    <property type="term" value="F:transmembrane transporter activity"/>
    <property type="evidence" value="ECO:0007669"/>
    <property type="project" value="UniProtKB-UniRule"/>
</dbReference>
<comment type="caution">
    <text evidence="9">The sequence shown here is derived from an EMBL/GenBank/DDBJ whole genome shotgun (WGS) entry which is preliminary data.</text>
</comment>
<protein>
    <recommendedName>
        <fullName evidence="7">TRAP transporter small permease protein</fullName>
    </recommendedName>
</protein>
<evidence type="ECO:0000313" key="10">
    <source>
        <dbReference type="Proteomes" id="UP000257131"/>
    </source>
</evidence>
<feature type="transmembrane region" description="Helical" evidence="7">
    <location>
        <begin position="126"/>
        <end position="150"/>
    </location>
</feature>
<comment type="similarity">
    <text evidence="7">Belongs to the TRAP transporter small permease family.</text>
</comment>
<feature type="transmembrane region" description="Helical" evidence="7">
    <location>
        <begin position="86"/>
        <end position="106"/>
    </location>
</feature>
<dbReference type="OrthoDB" id="6183232at2"/>
<evidence type="ECO:0000256" key="7">
    <source>
        <dbReference type="RuleBase" id="RU369079"/>
    </source>
</evidence>
<keyword evidence="7" id="KW-0997">Cell inner membrane</keyword>
<dbReference type="Pfam" id="PF04290">
    <property type="entry name" value="DctQ"/>
    <property type="match status" value="1"/>
</dbReference>
<dbReference type="AlphaFoldDB" id="A0A3D9BN67"/>
<comment type="subcellular location">
    <subcellularLocation>
        <location evidence="7">Cell inner membrane</location>
        <topology evidence="7">Multi-pass membrane protein</topology>
    </subcellularLocation>
    <subcellularLocation>
        <location evidence="1">Cell membrane</location>
        <topology evidence="1">Multi-pass membrane protein</topology>
    </subcellularLocation>
</comment>
<keyword evidence="3" id="KW-1003">Cell membrane</keyword>
<sequence length="171" mass="18119">MHRIVHGFARVMAMLGGLVLSATILVTVASILGGQTALGPIPGEEELVQAGMAFAIFAFLPLCQITAGHATVDIFTNWLTGRAFRLLRAATEALFAAVLVVIAVQLEEGMQARLRSGQTTFLLQFPVWWSYAASLVGAVAAAAVGVWTAAARAWELWTNHDLIETGDGAAE</sequence>
<dbReference type="InterPro" id="IPR055348">
    <property type="entry name" value="DctQ"/>
</dbReference>
<reference evidence="9 10" key="1">
    <citation type="journal article" date="2017" name="Int. J. Syst. Evol. Microbiol.">
        <title>Rhodosalinus sediminis gen. nov., sp. nov., isolated from marine saltern.</title>
        <authorList>
            <person name="Guo L.Y."/>
            <person name="Ling S.K."/>
            <person name="Li C.M."/>
            <person name="Chen G.J."/>
            <person name="Du Z.J."/>
        </authorList>
    </citation>
    <scope>NUCLEOTIDE SEQUENCE [LARGE SCALE GENOMIC DNA]</scope>
    <source>
        <strain evidence="9 10">WDN1C137</strain>
    </source>
</reference>
<keyword evidence="5 7" id="KW-1133">Transmembrane helix</keyword>
<dbReference type="EMBL" id="QOHR01000024">
    <property type="protein sequence ID" value="REC54872.1"/>
    <property type="molecule type" value="Genomic_DNA"/>
</dbReference>
<evidence type="ECO:0000256" key="1">
    <source>
        <dbReference type="ARBA" id="ARBA00004651"/>
    </source>
</evidence>
<feature type="transmembrane region" description="Helical" evidence="7">
    <location>
        <begin position="12"/>
        <end position="32"/>
    </location>
</feature>
<keyword evidence="4 7" id="KW-0812">Transmembrane</keyword>
<accession>A0A3D9BN67</accession>
<keyword evidence="6 7" id="KW-0472">Membrane</keyword>
<evidence type="ECO:0000259" key="8">
    <source>
        <dbReference type="Pfam" id="PF04290"/>
    </source>
</evidence>
<feature type="domain" description="Tripartite ATP-independent periplasmic transporters DctQ component" evidence="8">
    <location>
        <begin position="24"/>
        <end position="150"/>
    </location>
</feature>
<comment type="subunit">
    <text evidence="7">The complex comprises the extracytoplasmic solute receptor protein and the two transmembrane proteins.</text>
</comment>
<dbReference type="GO" id="GO:0005886">
    <property type="term" value="C:plasma membrane"/>
    <property type="evidence" value="ECO:0007669"/>
    <property type="project" value="UniProtKB-SubCell"/>
</dbReference>
<evidence type="ECO:0000313" key="9">
    <source>
        <dbReference type="EMBL" id="REC54872.1"/>
    </source>
</evidence>
<organism evidence="9 10">
    <name type="scientific">Rhodosalinus sediminis</name>
    <dbReference type="NCBI Taxonomy" id="1940533"/>
    <lineage>
        <taxon>Bacteria</taxon>
        <taxon>Pseudomonadati</taxon>
        <taxon>Pseudomonadota</taxon>
        <taxon>Alphaproteobacteria</taxon>
        <taxon>Rhodobacterales</taxon>
        <taxon>Paracoccaceae</taxon>
        <taxon>Rhodosalinus</taxon>
    </lineage>
</organism>
<name>A0A3D9BN67_9RHOB</name>
<evidence type="ECO:0000256" key="4">
    <source>
        <dbReference type="ARBA" id="ARBA00022692"/>
    </source>
</evidence>
<evidence type="ECO:0000256" key="5">
    <source>
        <dbReference type="ARBA" id="ARBA00022989"/>
    </source>
</evidence>
<keyword evidence="2 7" id="KW-0813">Transport</keyword>